<dbReference type="Pfam" id="PF00854">
    <property type="entry name" value="PTR2"/>
    <property type="match status" value="1"/>
</dbReference>
<feature type="transmembrane region" description="Helical" evidence="7">
    <location>
        <begin position="1215"/>
        <end position="1233"/>
    </location>
</feature>
<feature type="transmembrane region" description="Helical" evidence="7">
    <location>
        <begin position="721"/>
        <end position="740"/>
    </location>
</feature>
<comment type="subcellular location">
    <subcellularLocation>
        <location evidence="1">Membrane</location>
        <topology evidence="1">Multi-pass membrane protein</topology>
    </subcellularLocation>
</comment>
<dbReference type="GO" id="GO:0004930">
    <property type="term" value="F:G protein-coupled receptor activity"/>
    <property type="evidence" value="ECO:0007669"/>
    <property type="project" value="InterPro"/>
</dbReference>
<dbReference type="GO" id="GO:0005886">
    <property type="term" value="C:plasma membrane"/>
    <property type="evidence" value="ECO:0007669"/>
    <property type="project" value="UniProtKB-SubCell"/>
</dbReference>
<feature type="transmembrane region" description="Helical" evidence="7">
    <location>
        <begin position="1182"/>
        <end position="1203"/>
    </location>
</feature>
<feature type="domain" description="GAIN-B" evidence="8">
    <location>
        <begin position="467"/>
        <end position="671"/>
    </location>
</feature>
<dbReference type="Gene3D" id="2.60.220.50">
    <property type="match status" value="1"/>
</dbReference>
<evidence type="ECO:0000256" key="6">
    <source>
        <dbReference type="SAM" id="MobiDB-lite"/>
    </source>
</evidence>
<dbReference type="GO" id="GO:0007189">
    <property type="term" value="P:adenylate cyclase-activating G protein-coupled receptor signaling pathway"/>
    <property type="evidence" value="ECO:0007669"/>
    <property type="project" value="TreeGrafter"/>
</dbReference>
<dbReference type="Pfam" id="PF01825">
    <property type="entry name" value="GPS"/>
    <property type="match status" value="1"/>
</dbReference>
<keyword evidence="2 7" id="KW-0812">Transmembrane</keyword>
<accession>A0A7R8ZHY7</accession>
<keyword evidence="5" id="KW-1015">Disulfide bond</keyword>
<feature type="transmembrane region" description="Helical" evidence="7">
    <location>
        <begin position="947"/>
        <end position="966"/>
    </location>
</feature>
<feature type="compositionally biased region" description="Low complexity" evidence="6">
    <location>
        <begin position="274"/>
        <end position="291"/>
    </location>
</feature>
<feature type="transmembrane region" description="Helical" evidence="7">
    <location>
        <begin position="978"/>
        <end position="998"/>
    </location>
</feature>
<dbReference type="InterPro" id="IPR057244">
    <property type="entry name" value="GAIN_B"/>
</dbReference>
<keyword evidence="3 7" id="KW-1133">Transmembrane helix</keyword>
<feature type="compositionally biased region" description="Low complexity" evidence="6">
    <location>
        <begin position="825"/>
        <end position="836"/>
    </location>
</feature>
<evidence type="ECO:0000259" key="9">
    <source>
        <dbReference type="PROSITE" id="PS50261"/>
    </source>
</evidence>
<feature type="region of interest" description="Disordered" evidence="6">
    <location>
        <begin position="272"/>
        <end position="291"/>
    </location>
</feature>
<evidence type="ECO:0000256" key="1">
    <source>
        <dbReference type="ARBA" id="ARBA00004141"/>
    </source>
</evidence>
<feature type="compositionally biased region" description="Polar residues" evidence="6">
    <location>
        <begin position="843"/>
        <end position="862"/>
    </location>
</feature>
<feature type="transmembrane region" description="Helical" evidence="7">
    <location>
        <begin position="1019"/>
        <end position="1042"/>
    </location>
</feature>
<dbReference type="PROSITE" id="PS50261">
    <property type="entry name" value="G_PROTEIN_RECEP_F2_4"/>
    <property type="match status" value="1"/>
</dbReference>
<proteinExistence type="predicted"/>
<evidence type="ECO:0000256" key="3">
    <source>
        <dbReference type="ARBA" id="ARBA00022989"/>
    </source>
</evidence>
<feature type="transmembrane region" description="Helical" evidence="7">
    <location>
        <begin position="686"/>
        <end position="709"/>
    </location>
</feature>
<dbReference type="InterPro" id="IPR000203">
    <property type="entry name" value="GPS"/>
</dbReference>
<feature type="transmembrane region" description="Helical" evidence="7">
    <location>
        <begin position="919"/>
        <end position="940"/>
    </location>
</feature>
<feature type="transmembrane region" description="Helical" evidence="7">
    <location>
        <begin position="883"/>
        <end position="907"/>
    </location>
</feature>
<dbReference type="GO" id="GO:0022857">
    <property type="term" value="F:transmembrane transporter activity"/>
    <property type="evidence" value="ECO:0007669"/>
    <property type="project" value="InterPro"/>
</dbReference>
<reference evidence="10" key="1">
    <citation type="submission" date="2020-11" db="EMBL/GenBank/DDBJ databases">
        <authorList>
            <person name="Tran Van P."/>
        </authorList>
    </citation>
    <scope>NUCLEOTIDE SEQUENCE</scope>
</reference>
<dbReference type="EMBL" id="OB660492">
    <property type="protein sequence ID" value="CAD7225060.1"/>
    <property type="molecule type" value="Genomic_DNA"/>
</dbReference>
<evidence type="ECO:0000313" key="10">
    <source>
        <dbReference type="EMBL" id="CAD7225060.1"/>
    </source>
</evidence>
<feature type="transmembrane region" description="Helical" evidence="7">
    <location>
        <begin position="752"/>
        <end position="776"/>
    </location>
</feature>
<organism evidence="10">
    <name type="scientific">Cyprideis torosa</name>
    <dbReference type="NCBI Taxonomy" id="163714"/>
    <lineage>
        <taxon>Eukaryota</taxon>
        <taxon>Metazoa</taxon>
        <taxon>Ecdysozoa</taxon>
        <taxon>Arthropoda</taxon>
        <taxon>Crustacea</taxon>
        <taxon>Oligostraca</taxon>
        <taxon>Ostracoda</taxon>
        <taxon>Podocopa</taxon>
        <taxon>Podocopida</taxon>
        <taxon>Cytherocopina</taxon>
        <taxon>Cytheroidea</taxon>
        <taxon>Cytherideidae</taxon>
        <taxon>Cyprideis</taxon>
    </lineage>
</organism>
<dbReference type="PROSITE" id="PS50221">
    <property type="entry name" value="GAIN_B"/>
    <property type="match status" value="1"/>
</dbReference>
<name>A0A7R8ZHY7_9CRUS</name>
<gene>
    <name evidence="10" type="ORF">CTOB1V02_LOCUS3008</name>
</gene>
<dbReference type="GO" id="GO:0007166">
    <property type="term" value="P:cell surface receptor signaling pathway"/>
    <property type="evidence" value="ECO:0007669"/>
    <property type="project" value="InterPro"/>
</dbReference>
<dbReference type="Pfam" id="PF00002">
    <property type="entry name" value="7tm_2"/>
    <property type="match status" value="1"/>
</dbReference>
<evidence type="ECO:0000256" key="2">
    <source>
        <dbReference type="ARBA" id="ARBA00022692"/>
    </source>
</evidence>
<dbReference type="InterPro" id="IPR000109">
    <property type="entry name" value="POT_fam"/>
</dbReference>
<dbReference type="SUPFAM" id="SSF103473">
    <property type="entry name" value="MFS general substrate transporter"/>
    <property type="match status" value="1"/>
</dbReference>
<keyword evidence="4 7" id="KW-0472">Membrane</keyword>
<feature type="domain" description="G-protein coupled receptors family 2 profile 2" evidence="9">
    <location>
        <begin position="684"/>
        <end position="776"/>
    </location>
</feature>
<dbReference type="InterPro" id="IPR000832">
    <property type="entry name" value="GPCR_2_secretin-like"/>
</dbReference>
<feature type="transmembrane region" description="Helical" evidence="7">
    <location>
        <begin position="1054"/>
        <end position="1075"/>
    </location>
</feature>
<evidence type="ECO:0000256" key="7">
    <source>
        <dbReference type="SAM" id="Phobius"/>
    </source>
</evidence>
<dbReference type="PANTHER" id="PTHR12011:SF471">
    <property type="entry name" value="G-PROTEIN COUPLED RECEPTORS FAMILY 2 PROFILE 2 DOMAIN-CONTAINING PROTEIN"/>
    <property type="match status" value="1"/>
</dbReference>
<evidence type="ECO:0000259" key="8">
    <source>
        <dbReference type="PROSITE" id="PS50221"/>
    </source>
</evidence>
<sequence length="1659" mass="185725">MKKIKCQNPQLGFDGQHIMFSVMTWLLATVLLATHPVTTGGYILSGPEFEDNQHSVSVCPNTSVELTWSAPTVIEECKWTIFWFLRFSRLPMTCDLRIIGMQERVETLWAVEGRAWGSGVIYTSKKTRVWFMKPGDGPRVASGVQYSRRGNHLALQWYQSAVGECINGYILEYAPYDHGVSPRIPSLQGPQIVQRLLELQGQDQRTFKNIEHLHEEKKKIRQGLFDIVLQDLSTDDQNPPRGTHQATIPYGSDGVRFARERKGKMELLLQVVESTSSSPSTTSATTTSSPTEFCPRLCLTSIDGWCFEASSQIGVVYNPCPEDAYGKATHFCTPKGWLTSLPNLSNCTNPSLDPEKLVADLLHGEANATTTMDQVAEAVNLTKQIYAGDIPNVMQVVETVTSVLQQELQDNSTSISQAFDFANKLNDSKTAWATLGSNTDKVIKATEFQENVDSSICAIAHHLQPKTNKTIESESIVISMHRTPKLGLTEGDIRFRYAEYGRMVISNEALSSVAEMINVPDISIVFVGYDNLHCILQETVSDDCAAPQSTRIPFIREGSEILNMTTEQPIVDQQYVQVSKIIGAVIGCTDQHFVFSEKIPWPEVEFTLTNLDDYDERLVHDNNLQCVFWNTTSRTWDDGGCITKKISQREVRCVCNHLTNFAVLLDVSGNMQLTEEGSLVNNLFKALTILCSCFSLTALFIAFLIFAFVRGVKSERTPIHTNLCICLFLGQLLLLVGLGVTGTMPLCRTVAVLLHFLFLSAMGWMLMEGILVYVLIKEPNVTQWPLISTIFEKYDPRFDKRGTFSTTRTSLPNGNFLVNNTYRRASSMSPPATSSSGVLSEPSGITQTPQEQPGSVRATVSDSIEKSTAETTANEKRFPARAIVLLVVILCDKFFSKSIRIALVLFLRTELGYDRGWSVFIFHTWNAFSHFTPLLSIIFVDPTFGKIPTLMTSFLLNIVGGIIFAVGSTRLFSTTVTYSLVFFGLILIALGSGSNKVALPYFGLEQFDMPGDQQWRDMFLGLFFCTMNAAAILSAFFVPMLRARIDCFGESDCYFAAFTLPVVIECLGFLVFLSARTIYQDHSPKQYSAKSILSCLLNALSQWRTDVRQVPVHHWVERADSQVFGMKFVQDVRRFVVIAQDLVPIFLFWAFHEQLFSSFLLQGRRMFPMLGDYMIHPEQMTMIKPMTISIFAPMMGMVFFPLLRMKKMLLSNLECIAFGTIIAIISCYGADTLESEVRSSVQPPATGTDMASVFVVNSNTECTLKFWSTHCGYSIKTYLTPGDFIHIPGFLPQRSDCKLLAIAEIGTTYRQGKKCHAVQETIPQQVSGSVLRPNSIHFVWLGHANSTSDLGLVLVPEPFVTSFVLSGSCLIRVLLRVPPAAFHSKGFAHGDSKDIEVLFLLHRDDLSSKDAEKALKAARFGEPNEFVYISGFIELEAQTTYRVILKQGQLRVYVDDFTGSQSVIYHLVIEAYQTLRIKGNRSELSNPLQRTAPMKKQAYDWTFYVAADRPPGVNIMWQIEQIVILAISKAIIVPNGSEYAHRNTPKSLQAMMTTIWMIFIALGNLYAAILFILVEKANISAQVYTPLAISLYVSLIWQIYNMVVQEPIYVDKAVFEEMQKELLEDHVASPVGSADGMMFLGDQEDEERLKMKEGSLETE</sequence>
<dbReference type="SMART" id="SM00303">
    <property type="entry name" value="GPS"/>
    <property type="match status" value="1"/>
</dbReference>
<dbReference type="InterPro" id="IPR046338">
    <property type="entry name" value="GAIN_dom_sf"/>
</dbReference>
<feature type="transmembrane region" description="Helical" evidence="7">
    <location>
        <begin position="1135"/>
        <end position="1152"/>
    </location>
</feature>
<dbReference type="InterPro" id="IPR017981">
    <property type="entry name" value="GPCR_2-like_7TM"/>
</dbReference>
<evidence type="ECO:0000256" key="4">
    <source>
        <dbReference type="ARBA" id="ARBA00023136"/>
    </source>
</evidence>
<dbReference type="Gene3D" id="1.20.1070.10">
    <property type="entry name" value="Rhodopsin 7-helix transmembrane proteins"/>
    <property type="match status" value="1"/>
</dbReference>
<dbReference type="Gene3D" id="1.20.1250.20">
    <property type="entry name" value="MFS general substrate transporter like domains"/>
    <property type="match status" value="2"/>
</dbReference>
<evidence type="ECO:0000256" key="5">
    <source>
        <dbReference type="ARBA" id="ARBA00023157"/>
    </source>
</evidence>
<protein>
    <submittedName>
        <fullName evidence="10">Uncharacterized protein</fullName>
    </submittedName>
</protein>
<feature type="transmembrane region" description="Helical" evidence="7">
    <location>
        <begin position="1555"/>
        <end position="1574"/>
    </location>
</feature>
<dbReference type="PANTHER" id="PTHR12011">
    <property type="entry name" value="ADHESION G-PROTEIN COUPLED RECEPTOR"/>
    <property type="match status" value="1"/>
</dbReference>
<dbReference type="OrthoDB" id="6374554at2759"/>
<feature type="region of interest" description="Disordered" evidence="6">
    <location>
        <begin position="825"/>
        <end position="863"/>
    </location>
</feature>
<dbReference type="InterPro" id="IPR036259">
    <property type="entry name" value="MFS_trans_sf"/>
</dbReference>